<reference evidence="2 3" key="1">
    <citation type="submission" date="2021-01" db="EMBL/GenBank/DDBJ databases">
        <title>Whole genome shotgun sequence of Catellatospora coxensis NBRC 107359.</title>
        <authorList>
            <person name="Komaki H."/>
            <person name="Tamura T."/>
        </authorList>
    </citation>
    <scope>NUCLEOTIDE SEQUENCE [LARGE SCALE GENOMIC DNA]</scope>
    <source>
        <strain evidence="2 3">NBRC 107359</strain>
    </source>
</reference>
<dbReference type="AlphaFoldDB" id="A0A8J3PB24"/>
<sequence length="542" mass="58987">MPLPDGGTIPWPPKECEPINAQYATWAAWYAGDIEQLSAIYGGGVGSDTTGFFASEQGGWRAAVRGVVNGLRRWFWGARSQGNRERQRLHVPIAADIASASSDLLFAEPPTVTVPEDPDAIPPAEGETAPVDPTQVALDELMDDGTQATLLEAAEVCAALGGVYLRVVWDKAARDKPWLTAVHPDAAVPEWRWGQLAAVTFWRVILAKGKVVVRHLERHEPGRILHGVYQGTDDELGTPVSLADYPETEAIAKALDPEQGNAIVLPDAKLMTAIYVPNMKPNRIWRNTPHAAHLGRSDYAGVEQMMDALDLTWSSLIRDVDLGKARLIVPREYIQSHGAGNGASVDLDQELYEPIDVMSREDGVVSITEVQFDIRVDDHTKVIDALKASIVGAAGYSGRTFGLGGDAAVTATEVGAEQRRSFITRDRKTRYWRPGLANSLYALLVIYKDVFGAKVEPVHPQVIFADGVAVDPKALAEEINLLSAAGAISTEEMVRMRRPDWDDKQVAAEVEKIEKASRVEDPATFTGNPPPGQDDDEGDEQP</sequence>
<gene>
    <name evidence="2" type="ORF">Cco03nite_69040</name>
</gene>
<evidence type="ECO:0008006" key="4">
    <source>
        <dbReference type="Google" id="ProtNLM"/>
    </source>
</evidence>
<dbReference type="Pfam" id="PF05133">
    <property type="entry name" value="SPP1_portal"/>
    <property type="match status" value="1"/>
</dbReference>
<accession>A0A8J3PB24</accession>
<dbReference type="EMBL" id="BONI01000082">
    <property type="protein sequence ID" value="GIG10204.1"/>
    <property type="molecule type" value="Genomic_DNA"/>
</dbReference>
<organism evidence="2 3">
    <name type="scientific">Catellatospora coxensis</name>
    <dbReference type="NCBI Taxonomy" id="310354"/>
    <lineage>
        <taxon>Bacteria</taxon>
        <taxon>Bacillati</taxon>
        <taxon>Actinomycetota</taxon>
        <taxon>Actinomycetes</taxon>
        <taxon>Micromonosporales</taxon>
        <taxon>Micromonosporaceae</taxon>
        <taxon>Catellatospora</taxon>
    </lineage>
</organism>
<evidence type="ECO:0000313" key="2">
    <source>
        <dbReference type="EMBL" id="GIG10204.1"/>
    </source>
</evidence>
<protein>
    <recommendedName>
        <fullName evidence="4">SPP1 Gp6-like portal protein</fullName>
    </recommendedName>
</protein>
<comment type="caution">
    <text evidence="2">The sequence shown here is derived from an EMBL/GenBank/DDBJ whole genome shotgun (WGS) entry which is preliminary data.</text>
</comment>
<evidence type="ECO:0000313" key="3">
    <source>
        <dbReference type="Proteomes" id="UP000630887"/>
    </source>
</evidence>
<feature type="region of interest" description="Disordered" evidence="1">
    <location>
        <begin position="513"/>
        <end position="542"/>
    </location>
</feature>
<evidence type="ECO:0000256" key="1">
    <source>
        <dbReference type="SAM" id="MobiDB-lite"/>
    </source>
</evidence>
<dbReference type="RefSeq" id="WP_203698049.1">
    <property type="nucleotide sequence ID" value="NZ_BAAALC010000003.1"/>
</dbReference>
<dbReference type="Proteomes" id="UP000630887">
    <property type="component" value="Unassembled WGS sequence"/>
</dbReference>
<proteinExistence type="predicted"/>
<keyword evidence="3" id="KW-1185">Reference proteome</keyword>
<dbReference type="InterPro" id="IPR021145">
    <property type="entry name" value="Portal_protein_SPP1_Gp6-like"/>
</dbReference>
<feature type="compositionally biased region" description="Acidic residues" evidence="1">
    <location>
        <begin position="533"/>
        <end position="542"/>
    </location>
</feature>
<name>A0A8J3PB24_9ACTN</name>